<dbReference type="EMBL" id="UOEK01000579">
    <property type="protein sequence ID" value="VAW09438.1"/>
    <property type="molecule type" value="Genomic_DNA"/>
</dbReference>
<organism evidence="1">
    <name type="scientific">hydrothermal vent metagenome</name>
    <dbReference type="NCBI Taxonomy" id="652676"/>
    <lineage>
        <taxon>unclassified sequences</taxon>
        <taxon>metagenomes</taxon>
        <taxon>ecological metagenomes</taxon>
    </lineage>
</organism>
<accession>A0A3B0SV95</accession>
<name>A0A3B0SV95_9ZZZZ</name>
<sequence>MAAMRIYPVSSEIEAPKWTGRMSYGGGISAQIGFAWISVASDSGYFLWMSIQRRAWLTTGETAELPPEFSQRPIG</sequence>
<protein>
    <submittedName>
        <fullName evidence="1">Uncharacterized protein</fullName>
    </submittedName>
</protein>
<reference evidence="1" key="1">
    <citation type="submission" date="2018-06" db="EMBL/GenBank/DDBJ databases">
        <authorList>
            <person name="Zhirakovskaya E."/>
        </authorList>
    </citation>
    <scope>NUCLEOTIDE SEQUENCE</scope>
</reference>
<gene>
    <name evidence="1" type="ORF">MNBD_ACTINO02-1941</name>
</gene>
<evidence type="ECO:0000313" key="1">
    <source>
        <dbReference type="EMBL" id="VAW09438.1"/>
    </source>
</evidence>
<proteinExistence type="predicted"/>
<dbReference type="AlphaFoldDB" id="A0A3B0SV95"/>